<dbReference type="AlphaFoldDB" id="A0A9P4HQ76"/>
<accession>A0A9P4HQ76</accession>
<name>A0A9P4HQ76_9PEZI</name>
<dbReference type="Proteomes" id="UP000799776">
    <property type="component" value="Unassembled WGS sequence"/>
</dbReference>
<dbReference type="EMBL" id="ML978735">
    <property type="protein sequence ID" value="KAF2084937.1"/>
    <property type="molecule type" value="Genomic_DNA"/>
</dbReference>
<evidence type="ECO:0000313" key="2">
    <source>
        <dbReference type="EMBL" id="KAF2084937.1"/>
    </source>
</evidence>
<feature type="compositionally biased region" description="Basic and acidic residues" evidence="1">
    <location>
        <begin position="112"/>
        <end position="133"/>
    </location>
</feature>
<protein>
    <submittedName>
        <fullName evidence="2">Uncharacterized protein</fullName>
    </submittedName>
</protein>
<feature type="compositionally biased region" description="Polar residues" evidence="1">
    <location>
        <begin position="529"/>
        <end position="538"/>
    </location>
</feature>
<feature type="region of interest" description="Disordered" evidence="1">
    <location>
        <begin position="513"/>
        <end position="601"/>
    </location>
</feature>
<comment type="caution">
    <text evidence="2">The sequence shown here is derived from an EMBL/GenBank/DDBJ whole genome shotgun (WGS) entry which is preliminary data.</text>
</comment>
<sequence>MKPTHTAAAAYNPSGAWIYVSNRAEQVPLSRALEFFSRGNYLYSLDGDPLVPFAMRNEAGELGDAAPLLILSNDVSHPPFDSTDANAGPHYVDHWRSMDDYAHARHVQEIEDHDKEAKARSEDDEEKQRKELIKANTFKGSSRYGRPQETMVKIGGPKLRKLQPGKKHRKGTYQGNPSMGAVLAQAHLDAAYQAQQQPQHTQGLTFTDPNVSAVSTQPSQPVFLQQNPAVGHSLYAHTSPVHSWHALSQQLQPMYGSQQQYSVYPSQQGSYMAPAVGNPQTLYSGQQTSHAYGVQMIGLHGHQVQQSNNLPAPTTAASINQSVSVPSTHHRIVSYSSSSSSSLNPTSPAFLPAAQGHPTEQRQRYHPQQYPSQQYQPFDHVASPPIGMGHGPGPSIANPPETFLQRDDQQRIFSPVVAVPVGAVVPGPSGYYNGGQNGDFSLGYQMQGMQQEDMQQQQISYAAAPFAGPNLGFPLQEPSFMAFQQAAQPALQHPPVQQAAPMPFQQTLQSPFHSPIQQRSDPYGFTMTAPPTTSNRRNYSGRGARQRHRDSRQQQLNQVSTRNQQSFSFLNDGHYGNIGESRGHGLGTREPPGHQRVASGASGTAYAIGGRIVPGGPAVPLQSLGAVERALSTEQNMRVEQEKMLAKGFFNG</sequence>
<organism evidence="2 3">
    <name type="scientific">Saccharata proteae CBS 121410</name>
    <dbReference type="NCBI Taxonomy" id="1314787"/>
    <lineage>
        <taxon>Eukaryota</taxon>
        <taxon>Fungi</taxon>
        <taxon>Dikarya</taxon>
        <taxon>Ascomycota</taxon>
        <taxon>Pezizomycotina</taxon>
        <taxon>Dothideomycetes</taxon>
        <taxon>Dothideomycetes incertae sedis</taxon>
        <taxon>Botryosphaeriales</taxon>
        <taxon>Saccharataceae</taxon>
        <taxon>Saccharata</taxon>
    </lineage>
</organism>
<evidence type="ECO:0000256" key="1">
    <source>
        <dbReference type="SAM" id="MobiDB-lite"/>
    </source>
</evidence>
<feature type="region of interest" description="Disordered" evidence="1">
    <location>
        <begin position="335"/>
        <end position="370"/>
    </location>
</feature>
<gene>
    <name evidence="2" type="ORF">K490DRAFT_68139</name>
</gene>
<evidence type="ECO:0000313" key="3">
    <source>
        <dbReference type="Proteomes" id="UP000799776"/>
    </source>
</evidence>
<feature type="region of interest" description="Disordered" evidence="1">
    <location>
        <begin position="112"/>
        <end position="149"/>
    </location>
</feature>
<keyword evidence="3" id="KW-1185">Reference proteome</keyword>
<proteinExistence type="predicted"/>
<reference evidence="2" key="1">
    <citation type="journal article" date="2020" name="Stud. Mycol.">
        <title>101 Dothideomycetes genomes: a test case for predicting lifestyles and emergence of pathogens.</title>
        <authorList>
            <person name="Haridas S."/>
            <person name="Albert R."/>
            <person name="Binder M."/>
            <person name="Bloem J."/>
            <person name="Labutti K."/>
            <person name="Salamov A."/>
            <person name="Andreopoulos B."/>
            <person name="Baker S."/>
            <person name="Barry K."/>
            <person name="Bills G."/>
            <person name="Bluhm B."/>
            <person name="Cannon C."/>
            <person name="Castanera R."/>
            <person name="Culley D."/>
            <person name="Daum C."/>
            <person name="Ezra D."/>
            <person name="Gonzalez J."/>
            <person name="Henrissat B."/>
            <person name="Kuo A."/>
            <person name="Liang C."/>
            <person name="Lipzen A."/>
            <person name="Lutzoni F."/>
            <person name="Magnuson J."/>
            <person name="Mondo S."/>
            <person name="Nolan M."/>
            <person name="Ohm R."/>
            <person name="Pangilinan J."/>
            <person name="Park H.-J."/>
            <person name="Ramirez L."/>
            <person name="Alfaro M."/>
            <person name="Sun H."/>
            <person name="Tritt A."/>
            <person name="Yoshinaga Y."/>
            <person name="Zwiers L.-H."/>
            <person name="Turgeon B."/>
            <person name="Goodwin S."/>
            <person name="Spatafora J."/>
            <person name="Crous P."/>
            <person name="Grigoriev I."/>
        </authorList>
    </citation>
    <scope>NUCLEOTIDE SEQUENCE</scope>
    <source>
        <strain evidence="2">CBS 121410</strain>
    </source>
</reference>
<feature type="compositionally biased region" description="Polar residues" evidence="1">
    <location>
        <begin position="553"/>
        <end position="569"/>
    </location>
</feature>